<dbReference type="AlphaFoldDB" id="A0A8X9ADU7"/>
<feature type="region of interest" description="Disordered" evidence="1">
    <location>
        <begin position="1"/>
        <end position="41"/>
    </location>
</feature>
<reference evidence="2" key="1">
    <citation type="submission" date="2018-01" db="EMBL/GenBank/DDBJ databases">
        <authorList>
            <person name="Mao J.F."/>
        </authorList>
    </citation>
    <scope>NUCLEOTIDE SEQUENCE</scope>
    <source>
        <strain evidence="2">Huo1</strain>
        <tissue evidence="2">Leaf</tissue>
    </source>
</reference>
<gene>
    <name evidence="2" type="ORF">SASPL_102205</name>
</gene>
<evidence type="ECO:0000313" key="3">
    <source>
        <dbReference type="Proteomes" id="UP000298416"/>
    </source>
</evidence>
<keyword evidence="3" id="KW-1185">Reference proteome</keyword>
<evidence type="ECO:0000313" key="2">
    <source>
        <dbReference type="EMBL" id="KAG6437291.1"/>
    </source>
</evidence>
<reference evidence="2" key="2">
    <citation type="submission" date="2020-08" db="EMBL/GenBank/DDBJ databases">
        <title>Plant Genome Project.</title>
        <authorList>
            <person name="Zhang R.-G."/>
        </authorList>
    </citation>
    <scope>NUCLEOTIDE SEQUENCE</scope>
    <source>
        <strain evidence="2">Huo1</strain>
        <tissue evidence="2">Leaf</tissue>
    </source>
</reference>
<accession>A0A8X9ADU7</accession>
<feature type="region of interest" description="Disordered" evidence="1">
    <location>
        <begin position="71"/>
        <end position="99"/>
    </location>
</feature>
<dbReference type="EMBL" id="PNBA02000001">
    <property type="protein sequence ID" value="KAG6437291.1"/>
    <property type="molecule type" value="Genomic_DNA"/>
</dbReference>
<organism evidence="2">
    <name type="scientific">Salvia splendens</name>
    <name type="common">Scarlet sage</name>
    <dbReference type="NCBI Taxonomy" id="180675"/>
    <lineage>
        <taxon>Eukaryota</taxon>
        <taxon>Viridiplantae</taxon>
        <taxon>Streptophyta</taxon>
        <taxon>Embryophyta</taxon>
        <taxon>Tracheophyta</taxon>
        <taxon>Spermatophyta</taxon>
        <taxon>Magnoliopsida</taxon>
        <taxon>eudicotyledons</taxon>
        <taxon>Gunneridae</taxon>
        <taxon>Pentapetalae</taxon>
        <taxon>asterids</taxon>
        <taxon>lamiids</taxon>
        <taxon>Lamiales</taxon>
        <taxon>Lamiaceae</taxon>
        <taxon>Nepetoideae</taxon>
        <taxon>Mentheae</taxon>
        <taxon>Salviinae</taxon>
        <taxon>Salvia</taxon>
        <taxon>Salvia subgen. Calosphace</taxon>
        <taxon>core Calosphace</taxon>
    </lineage>
</organism>
<feature type="compositionally biased region" description="Basic and acidic residues" evidence="1">
    <location>
        <begin position="1"/>
        <end position="14"/>
    </location>
</feature>
<evidence type="ECO:0000256" key="1">
    <source>
        <dbReference type="SAM" id="MobiDB-lite"/>
    </source>
</evidence>
<name>A0A8X9ADU7_SALSN</name>
<feature type="compositionally biased region" description="Basic and acidic residues" evidence="1">
    <location>
        <begin position="29"/>
        <end position="41"/>
    </location>
</feature>
<sequence length="235" mass="27222">MAERRYGGRRDDARGGGCGGGRGDLPNEEAERQRDLRDIENNDLRQQVRDLQRDIENGDLRRQVRHLQRRLARLDERRGKSNAMRSNTPERRSMDDPSFSDVFTSFDADESLKNSNSNISSMLVYDTPVYDEDIFYELLEPSKNSNSNISSMSVYDTPVYDEDIFYELPKPPKNSNNNIFLIPVYDKPVYDEDIFDELPGLVSKSPPPSVKFDSAAEEDGFDFKDSVRVWECWRR</sequence>
<proteinExistence type="predicted"/>
<comment type="caution">
    <text evidence="2">The sequence shown here is derived from an EMBL/GenBank/DDBJ whole genome shotgun (WGS) entry which is preliminary data.</text>
</comment>
<protein>
    <submittedName>
        <fullName evidence="2">Uncharacterized protein</fullName>
    </submittedName>
</protein>
<dbReference type="Proteomes" id="UP000298416">
    <property type="component" value="Unassembled WGS sequence"/>
</dbReference>